<proteinExistence type="predicted"/>
<accession>A0A0S4QTN0</accession>
<sequence length="303" mass="34162">MTDIGSGTSSAYDVDDHGARSSAVNIGRTLGSLRRARGLTGEALGAKVDMSQAKISKLERGLLRPTPADVERIARALDAPENAYRDLMDDAEKLQNAAARRGGRRRIGAVGQHDYFTEEGRARELRSYEPVAVPGLLQISEYTRRVVNGYFSLQYAEDASEQEWYADTAATVSLRAQRQERLYEPQRIFDFVMMESVLSNRFAPPAYMLAQIDRIEKVADLPNVTVRIVPRGVELRFPPAQGFTLLDDRAVMLESIEATIVRDRRTVDFYRRVHDYFVKNSETDLARMTDSYKTLYADLARPS</sequence>
<dbReference type="SMART" id="SM00530">
    <property type="entry name" value="HTH_XRE"/>
    <property type="match status" value="1"/>
</dbReference>
<protein>
    <submittedName>
        <fullName evidence="2">Helix-turn-helix domain-containing protein</fullName>
    </submittedName>
</protein>
<dbReference type="GO" id="GO:0003677">
    <property type="term" value="F:DNA binding"/>
    <property type="evidence" value="ECO:0007669"/>
    <property type="project" value="InterPro"/>
</dbReference>
<feature type="domain" description="HTH cro/C1-type" evidence="1">
    <location>
        <begin position="33"/>
        <end position="84"/>
    </location>
</feature>
<dbReference type="SUPFAM" id="SSF47413">
    <property type="entry name" value="lambda repressor-like DNA-binding domains"/>
    <property type="match status" value="1"/>
</dbReference>
<keyword evidence="3" id="KW-1185">Reference proteome</keyword>
<dbReference type="InterPro" id="IPR010982">
    <property type="entry name" value="Lambda_DNA-bd_dom_sf"/>
</dbReference>
<dbReference type="PROSITE" id="PS50943">
    <property type="entry name" value="HTH_CROC1"/>
    <property type="match status" value="1"/>
</dbReference>
<evidence type="ECO:0000313" key="3">
    <source>
        <dbReference type="Proteomes" id="UP000198802"/>
    </source>
</evidence>
<dbReference type="Pfam" id="PF19054">
    <property type="entry name" value="DUF5753"/>
    <property type="match status" value="1"/>
</dbReference>
<dbReference type="CDD" id="cd00093">
    <property type="entry name" value="HTH_XRE"/>
    <property type="match status" value="1"/>
</dbReference>
<reference evidence="3" key="1">
    <citation type="submission" date="2015-11" db="EMBL/GenBank/DDBJ databases">
        <authorList>
            <person name="Varghese N."/>
        </authorList>
    </citation>
    <scope>NUCLEOTIDE SEQUENCE [LARGE SCALE GENOMIC DNA]</scope>
    <source>
        <strain evidence="3">DSM 45899</strain>
    </source>
</reference>
<dbReference type="Pfam" id="PF13560">
    <property type="entry name" value="HTH_31"/>
    <property type="match status" value="1"/>
</dbReference>
<gene>
    <name evidence="2" type="ORF">Ga0074812_11918</name>
</gene>
<dbReference type="InterPro" id="IPR001387">
    <property type="entry name" value="Cro/C1-type_HTH"/>
</dbReference>
<organism evidence="2 3">
    <name type="scientific">Parafrankia irregularis</name>
    <dbReference type="NCBI Taxonomy" id="795642"/>
    <lineage>
        <taxon>Bacteria</taxon>
        <taxon>Bacillati</taxon>
        <taxon>Actinomycetota</taxon>
        <taxon>Actinomycetes</taxon>
        <taxon>Frankiales</taxon>
        <taxon>Frankiaceae</taxon>
        <taxon>Parafrankia</taxon>
    </lineage>
</organism>
<dbReference type="InterPro" id="IPR043917">
    <property type="entry name" value="DUF5753"/>
</dbReference>
<dbReference type="RefSeq" id="WP_091281448.1">
    <property type="nucleotide sequence ID" value="NZ_FAOZ01000019.1"/>
</dbReference>
<evidence type="ECO:0000259" key="1">
    <source>
        <dbReference type="PROSITE" id="PS50943"/>
    </source>
</evidence>
<dbReference type="Gene3D" id="1.10.260.40">
    <property type="entry name" value="lambda repressor-like DNA-binding domains"/>
    <property type="match status" value="1"/>
</dbReference>
<dbReference type="EMBL" id="FAOZ01000019">
    <property type="protein sequence ID" value="CUU58386.1"/>
    <property type="molecule type" value="Genomic_DNA"/>
</dbReference>
<dbReference type="Proteomes" id="UP000198802">
    <property type="component" value="Unassembled WGS sequence"/>
</dbReference>
<name>A0A0S4QTN0_9ACTN</name>
<evidence type="ECO:0000313" key="2">
    <source>
        <dbReference type="EMBL" id="CUU58386.1"/>
    </source>
</evidence>
<dbReference type="AlphaFoldDB" id="A0A0S4QTN0"/>